<proteinExistence type="predicted"/>
<organism evidence="1 2">
    <name type="scientific">Racocetra persica</name>
    <dbReference type="NCBI Taxonomy" id="160502"/>
    <lineage>
        <taxon>Eukaryota</taxon>
        <taxon>Fungi</taxon>
        <taxon>Fungi incertae sedis</taxon>
        <taxon>Mucoromycota</taxon>
        <taxon>Glomeromycotina</taxon>
        <taxon>Glomeromycetes</taxon>
        <taxon>Diversisporales</taxon>
        <taxon>Gigasporaceae</taxon>
        <taxon>Racocetra</taxon>
    </lineage>
</organism>
<gene>
    <name evidence="1" type="ORF">RPERSI_LOCUS33238</name>
</gene>
<evidence type="ECO:0000313" key="2">
    <source>
        <dbReference type="Proteomes" id="UP000789920"/>
    </source>
</evidence>
<keyword evidence="2" id="KW-1185">Reference proteome</keyword>
<feature type="non-terminal residue" evidence="1">
    <location>
        <position position="1"/>
    </location>
</feature>
<sequence>ESTEFDNSKCIQDIESDQSILSLMHVAYACVENLLCVLFQFFQIYFGFNALFHEQSFQLIAIVVFDLGWALYGIGQALMIKYFRDRIEAIPSCQQFPQYDLTF</sequence>
<name>A0ACA9SQ00_9GLOM</name>
<evidence type="ECO:0000313" key="1">
    <source>
        <dbReference type="EMBL" id="CAG8844512.1"/>
    </source>
</evidence>
<feature type="non-terminal residue" evidence="1">
    <location>
        <position position="103"/>
    </location>
</feature>
<dbReference type="Proteomes" id="UP000789920">
    <property type="component" value="Unassembled WGS sequence"/>
</dbReference>
<protein>
    <submittedName>
        <fullName evidence="1">25719_t:CDS:1</fullName>
    </submittedName>
</protein>
<reference evidence="1" key="1">
    <citation type="submission" date="2021-06" db="EMBL/GenBank/DDBJ databases">
        <authorList>
            <person name="Kallberg Y."/>
            <person name="Tangrot J."/>
            <person name="Rosling A."/>
        </authorList>
    </citation>
    <scope>NUCLEOTIDE SEQUENCE</scope>
    <source>
        <strain evidence="1">MA461A</strain>
    </source>
</reference>
<accession>A0ACA9SQ00</accession>
<dbReference type="EMBL" id="CAJVQC010142987">
    <property type="protein sequence ID" value="CAG8844512.1"/>
    <property type="molecule type" value="Genomic_DNA"/>
</dbReference>
<comment type="caution">
    <text evidence="1">The sequence shown here is derived from an EMBL/GenBank/DDBJ whole genome shotgun (WGS) entry which is preliminary data.</text>
</comment>